<reference evidence="2 3" key="1">
    <citation type="journal article" date="2019" name="Commun. Biol.">
        <title>The bagworm genome reveals a unique fibroin gene that provides high tensile strength.</title>
        <authorList>
            <person name="Kono N."/>
            <person name="Nakamura H."/>
            <person name="Ohtoshi R."/>
            <person name="Tomita M."/>
            <person name="Numata K."/>
            <person name="Arakawa K."/>
        </authorList>
    </citation>
    <scope>NUCLEOTIDE SEQUENCE [LARGE SCALE GENOMIC DNA]</scope>
</reference>
<dbReference type="EMBL" id="BGZK01001705">
    <property type="protein sequence ID" value="GBP84914.1"/>
    <property type="molecule type" value="Genomic_DNA"/>
</dbReference>
<keyword evidence="3" id="KW-1185">Reference proteome</keyword>
<comment type="caution">
    <text evidence="2">The sequence shown here is derived from an EMBL/GenBank/DDBJ whole genome shotgun (WGS) entry which is preliminary data.</text>
</comment>
<evidence type="ECO:0000256" key="1">
    <source>
        <dbReference type="SAM" id="MobiDB-lite"/>
    </source>
</evidence>
<feature type="region of interest" description="Disordered" evidence="1">
    <location>
        <begin position="1"/>
        <end position="27"/>
    </location>
</feature>
<dbReference type="AlphaFoldDB" id="A0A4C1ZCT7"/>
<evidence type="ECO:0000313" key="3">
    <source>
        <dbReference type="Proteomes" id="UP000299102"/>
    </source>
</evidence>
<gene>
    <name evidence="2" type="ORF">EVAR_60715_1</name>
</gene>
<feature type="compositionally biased region" description="Basic and acidic residues" evidence="1">
    <location>
        <begin position="9"/>
        <end position="19"/>
    </location>
</feature>
<evidence type="ECO:0000313" key="2">
    <source>
        <dbReference type="EMBL" id="GBP84914.1"/>
    </source>
</evidence>
<sequence>MHWRGGVAIDREGMRERKERGRKRKGADSRRWLRKVYLFTVRRADVTWRRGGGACALKSGAIDSRIEFTSGIPMGKML</sequence>
<name>A0A4C1ZCT7_EUMVA</name>
<proteinExistence type="predicted"/>
<organism evidence="2 3">
    <name type="scientific">Eumeta variegata</name>
    <name type="common">Bagworm moth</name>
    <name type="synonym">Eumeta japonica</name>
    <dbReference type="NCBI Taxonomy" id="151549"/>
    <lineage>
        <taxon>Eukaryota</taxon>
        <taxon>Metazoa</taxon>
        <taxon>Ecdysozoa</taxon>
        <taxon>Arthropoda</taxon>
        <taxon>Hexapoda</taxon>
        <taxon>Insecta</taxon>
        <taxon>Pterygota</taxon>
        <taxon>Neoptera</taxon>
        <taxon>Endopterygota</taxon>
        <taxon>Lepidoptera</taxon>
        <taxon>Glossata</taxon>
        <taxon>Ditrysia</taxon>
        <taxon>Tineoidea</taxon>
        <taxon>Psychidae</taxon>
        <taxon>Oiketicinae</taxon>
        <taxon>Eumeta</taxon>
    </lineage>
</organism>
<protein>
    <submittedName>
        <fullName evidence="2">Uncharacterized protein</fullName>
    </submittedName>
</protein>
<accession>A0A4C1ZCT7</accession>
<dbReference type="Proteomes" id="UP000299102">
    <property type="component" value="Unassembled WGS sequence"/>
</dbReference>